<feature type="domain" description="Histone deacetylase complex subunit SAP30 Sin3 binding" evidence="7">
    <location>
        <begin position="136"/>
        <end position="173"/>
    </location>
</feature>
<evidence type="ECO:0000256" key="2">
    <source>
        <dbReference type="ARBA" id="ARBA00006283"/>
    </source>
</evidence>
<dbReference type="AlphaFoldDB" id="A0AA38FI67"/>
<evidence type="ECO:0000256" key="5">
    <source>
        <dbReference type="ARBA" id="ARBA00023163"/>
    </source>
</evidence>
<name>A0AA38FI67_TAXCH</name>
<dbReference type="Pfam" id="PF13867">
    <property type="entry name" value="SAP30_Sin3_bdg"/>
    <property type="match status" value="1"/>
</dbReference>
<keyword evidence="9" id="KW-1185">Reference proteome</keyword>
<dbReference type="PANTHER" id="PTHR13286:SF6">
    <property type="entry name" value="HISTONE DEACETYLASE COMPLEX SUBUNIT SAP30L-RELATED"/>
    <property type="match status" value="1"/>
</dbReference>
<dbReference type="GO" id="GO:0003712">
    <property type="term" value="F:transcription coregulator activity"/>
    <property type="evidence" value="ECO:0007669"/>
    <property type="project" value="TreeGrafter"/>
</dbReference>
<comment type="caution">
    <text evidence="8">The sequence shown here is derived from an EMBL/GenBank/DDBJ whole genome shotgun (WGS) entry which is preliminary data.</text>
</comment>
<reference evidence="8 9" key="1">
    <citation type="journal article" date="2021" name="Nat. Plants">
        <title>The Taxus genome provides insights into paclitaxel biosynthesis.</title>
        <authorList>
            <person name="Xiong X."/>
            <person name="Gou J."/>
            <person name="Liao Q."/>
            <person name="Li Y."/>
            <person name="Zhou Q."/>
            <person name="Bi G."/>
            <person name="Li C."/>
            <person name="Du R."/>
            <person name="Wang X."/>
            <person name="Sun T."/>
            <person name="Guo L."/>
            <person name="Liang H."/>
            <person name="Lu P."/>
            <person name="Wu Y."/>
            <person name="Zhang Z."/>
            <person name="Ro D.K."/>
            <person name="Shang Y."/>
            <person name="Huang S."/>
            <person name="Yan J."/>
        </authorList>
    </citation>
    <scope>NUCLEOTIDE SEQUENCE [LARGE SCALE GENOMIC DNA]</scope>
    <source>
        <strain evidence="8">Ta-2019</strain>
    </source>
</reference>
<dbReference type="EMBL" id="JAHRHJ020000009">
    <property type="protein sequence ID" value="KAH9303026.1"/>
    <property type="molecule type" value="Genomic_DNA"/>
</dbReference>
<feature type="non-terminal residue" evidence="8">
    <location>
        <position position="173"/>
    </location>
</feature>
<dbReference type="InterPro" id="IPR025718">
    <property type="entry name" value="SAP30_Sin3-bd"/>
</dbReference>
<keyword evidence="5" id="KW-0804">Transcription</keyword>
<proteinExistence type="inferred from homology"/>
<comment type="similarity">
    <text evidence="2">Belongs to the SAP30 family.</text>
</comment>
<dbReference type="Gene3D" id="6.10.160.20">
    <property type="match status" value="1"/>
</dbReference>
<evidence type="ECO:0000313" key="8">
    <source>
        <dbReference type="EMBL" id="KAH9303026.1"/>
    </source>
</evidence>
<dbReference type="InterPro" id="IPR024145">
    <property type="entry name" value="His_deAcase_SAP30/SAP30L"/>
</dbReference>
<keyword evidence="3" id="KW-0678">Repressor</keyword>
<keyword evidence="6" id="KW-0539">Nucleus</keyword>
<sequence>GRTWLPGKMIYLTIQNTKSLLASQLVVARLKPAECWVKFLVLTNGIEVKLQRNALSVIEGPTGHEDDDRNECENFLSSSSELAFDDFQKPHKPKQRHHKTVASVSKGLSKNHPSEVQSAGLKQSSHGVLKVDLSKLETTALWRYGRHFNLVDAFTDPTKEQLIDIVQKHFMAQ</sequence>
<dbReference type="PANTHER" id="PTHR13286">
    <property type="entry name" value="SAP30"/>
    <property type="match status" value="1"/>
</dbReference>
<evidence type="ECO:0000256" key="1">
    <source>
        <dbReference type="ARBA" id="ARBA00004123"/>
    </source>
</evidence>
<dbReference type="GO" id="GO:0006355">
    <property type="term" value="P:regulation of DNA-templated transcription"/>
    <property type="evidence" value="ECO:0007669"/>
    <property type="project" value="TreeGrafter"/>
</dbReference>
<accession>A0AA38FI67</accession>
<evidence type="ECO:0000256" key="4">
    <source>
        <dbReference type="ARBA" id="ARBA00023015"/>
    </source>
</evidence>
<protein>
    <recommendedName>
        <fullName evidence="7">Histone deacetylase complex subunit SAP30 Sin3 binding domain-containing protein</fullName>
    </recommendedName>
</protein>
<dbReference type="InterPro" id="IPR038291">
    <property type="entry name" value="SAP30_C_sf"/>
</dbReference>
<evidence type="ECO:0000313" key="9">
    <source>
        <dbReference type="Proteomes" id="UP000824469"/>
    </source>
</evidence>
<keyword evidence="4" id="KW-0805">Transcription regulation</keyword>
<dbReference type="Proteomes" id="UP000824469">
    <property type="component" value="Unassembled WGS sequence"/>
</dbReference>
<organism evidence="8 9">
    <name type="scientific">Taxus chinensis</name>
    <name type="common">Chinese yew</name>
    <name type="synonym">Taxus wallichiana var. chinensis</name>
    <dbReference type="NCBI Taxonomy" id="29808"/>
    <lineage>
        <taxon>Eukaryota</taxon>
        <taxon>Viridiplantae</taxon>
        <taxon>Streptophyta</taxon>
        <taxon>Embryophyta</taxon>
        <taxon>Tracheophyta</taxon>
        <taxon>Spermatophyta</taxon>
        <taxon>Pinopsida</taxon>
        <taxon>Pinidae</taxon>
        <taxon>Conifers II</taxon>
        <taxon>Cupressales</taxon>
        <taxon>Taxaceae</taxon>
        <taxon>Taxus</taxon>
    </lineage>
</organism>
<dbReference type="OMA" id="RNECENF"/>
<evidence type="ECO:0000259" key="7">
    <source>
        <dbReference type="Pfam" id="PF13867"/>
    </source>
</evidence>
<comment type="subcellular location">
    <subcellularLocation>
        <location evidence="1">Nucleus</location>
    </subcellularLocation>
</comment>
<dbReference type="GO" id="GO:0000118">
    <property type="term" value="C:histone deacetylase complex"/>
    <property type="evidence" value="ECO:0007669"/>
    <property type="project" value="TreeGrafter"/>
</dbReference>
<gene>
    <name evidence="8" type="ORF">KI387_014609</name>
</gene>
<feature type="non-terminal residue" evidence="8">
    <location>
        <position position="1"/>
    </location>
</feature>
<evidence type="ECO:0000256" key="3">
    <source>
        <dbReference type="ARBA" id="ARBA00022491"/>
    </source>
</evidence>
<evidence type="ECO:0000256" key="6">
    <source>
        <dbReference type="ARBA" id="ARBA00023242"/>
    </source>
</evidence>